<keyword evidence="1" id="KW-0106">Calcium</keyword>
<keyword evidence="7" id="KW-1185">Reference proteome</keyword>
<feature type="region of interest" description="Disordered" evidence="3">
    <location>
        <begin position="522"/>
        <end position="660"/>
    </location>
</feature>
<evidence type="ECO:0000313" key="6">
    <source>
        <dbReference type="EMBL" id="OQR74870.1"/>
    </source>
</evidence>
<dbReference type="PANTHER" id="PTHR11216:SF174">
    <property type="entry name" value="GH06923P"/>
    <property type="match status" value="1"/>
</dbReference>
<keyword evidence="6" id="KW-0675">Receptor</keyword>
<feature type="domain" description="EF-hand" evidence="5">
    <location>
        <begin position="284"/>
        <end position="319"/>
    </location>
</feature>
<organism evidence="6 7">
    <name type="scientific">Tropilaelaps mercedesae</name>
    <dbReference type="NCBI Taxonomy" id="418985"/>
    <lineage>
        <taxon>Eukaryota</taxon>
        <taxon>Metazoa</taxon>
        <taxon>Ecdysozoa</taxon>
        <taxon>Arthropoda</taxon>
        <taxon>Chelicerata</taxon>
        <taxon>Arachnida</taxon>
        <taxon>Acari</taxon>
        <taxon>Parasitiformes</taxon>
        <taxon>Mesostigmata</taxon>
        <taxon>Gamasina</taxon>
        <taxon>Dermanyssoidea</taxon>
        <taxon>Laelapidae</taxon>
        <taxon>Tropilaelaps</taxon>
    </lineage>
</organism>
<dbReference type="PANTHER" id="PTHR11216">
    <property type="entry name" value="EH DOMAIN"/>
    <property type="match status" value="1"/>
</dbReference>
<dbReference type="GO" id="GO:0006897">
    <property type="term" value="P:endocytosis"/>
    <property type="evidence" value="ECO:0007669"/>
    <property type="project" value="TreeGrafter"/>
</dbReference>
<sequence>QLVGPHLAAYDALYQQIDPAGVNHIGALEAAAFLKRSTLPDSVLRDIWELADPDQKGFLDRYGFFVALKLIALAQSNVTPSEAALIQAETPAPRLLNTPPAIDWSIQPANRARYEEMFRSLGPQNGLLPGNKVKPVMLNSKLPVDVLGRIWDLSDQDQDGALDMDEFVVSMHLVSKALQENAPIPMSLPPQLVKAKPPPKTTADPVTSPTPTTNAAAIPDLIPSGYTAPATPSPAPTSGQNNGATSTPPPTAAPAAKSPPTIPSPPVKDVSPPAVTNGETIMDLERDKHMKLFCRLDTDNDGLVNGGDCKQTFLDTGLPQQDLAFIWGTVDTGQTGRLNSNQFVQAMTMVEEKLRERNKPTGNKELDALNEEIRQLQTEKRIIQEEVDGIEAEAKRREAEVAAARRELEQLQAMHRQLELQKREANKKIAELGVQKGALAQRLTEAKAQLADEKEKVAALRKTFEEEKAQIEESMNKPDPKELEMSEELKKIQDEIELRKTTMKELSERHEVAMAKLAEEAGFSSDPFGGKDPFAAQDPFASSAGTVAPMADPFGGEDPFGGSSTGGAAGSDPFGGDPFTSSRASPTPALPPKSKGGSNASKAPPPRPAPPSRPQGPTRAAPAPPLPPPAGTASTGFGDDPFAPSGGVAPSNAQQQSSDGFANFDAFGASAF</sequence>
<keyword evidence="2" id="KW-0175">Coiled coil</keyword>
<feature type="compositionally biased region" description="Polar residues" evidence="3">
    <location>
        <begin position="204"/>
        <end position="215"/>
    </location>
</feature>
<dbReference type="AlphaFoldDB" id="A0A1V9XMY2"/>
<feature type="domain" description="EH" evidence="4">
    <location>
        <begin position="285"/>
        <end position="355"/>
    </location>
</feature>
<dbReference type="InterPro" id="IPR000261">
    <property type="entry name" value="EH_dom"/>
</dbReference>
<evidence type="ECO:0000313" key="7">
    <source>
        <dbReference type="Proteomes" id="UP000192247"/>
    </source>
</evidence>
<dbReference type="GO" id="GO:0005737">
    <property type="term" value="C:cytoplasm"/>
    <property type="evidence" value="ECO:0007669"/>
    <property type="project" value="TreeGrafter"/>
</dbReference>
<dbReference type="PROSITE" id="PS00018">
    <property type="entry name" value="EF_HAND_1"/>
    <property type="match status" value="1"/>
</dbReference>
<dbReference type="STRING" id="418985.A0A1V9XMY2"/>
<dbReference type="InterPro" id="IPR018247">
    <property type="entry name" value="EF_Hand_1_Ca_BS"/>
</dbReference>
<accession>A0A1V9XMY2</accession>
<dbReference type="CDD" id="cd00052">
    <property type="entry name" value="EH"/>
    <property type="match status" value="3"/>
</dbReference>
<feature type="compositionally biased region" description="Polar residues" evidence="3">
    <location>
        <begin position="651"/>
        <end position="660"/>
    </location>
</feature>
<reference evidence="6 7" key="1">
    <citation type="journal article" date="2017" name="Gigascience">
        <title>Draft genome of the honey bee ectoparasitic mite, Tropilaelaps mercedesae, is shaped by the parasitic life history.</title>
        <authorList>
            <person name="Dong X."/>
            <person name="Armstrong S.D."/>
            <person name="Xia D."/>
            <person name="Makepeace B.L."/>
            <person name="Darby A.C."/>
            <person name="Kadowaki T."/>
        </authorList>
    </citation>
    <scope>NUCLEOTIDE SEQUENCE [LARGE SCALE GENOMIC DNA]</scope>
    <source>
        <strain evidence="6">Wuxi-XJTLU</strain>
    </source>
</reference>
<dbReference type="Proteomes" id="UP000192247">
    <property type="component" value="Unassembled WGS sequence"/>
</dbReference>
<dbReference type="InParanoid" id="A0A1V9XMY2"/>
<evidence type="ECO:0000259" key="5">
    <source>
        <dbReference type="PROSITE" id="PS50222"/>
    </source>
</evidence>
<feature type="domain" description="EH" evidence="4">
    <location>
        <begin position="6"/>
        <end position="96"/>
    </location>
</feature>
<dbReference type="GO" id="GO:0005509">
    <property type="term" value="F:calcium ion binding"/>
    <property type="evidence" value="ECO:0007669"/>
    <property type="project" value="InterPro"/>
</dbReference>
<evidence type="ECO:0000256" key="1">
    <source>
        <dbReference type="ARBA" id="ARBA00022837"/>
    </source>
</evidence>
<dbReference type="InterPro" id="IPR011992">
    <property type="entry name" value="EF-hand-dom_pair"/>
</dbReference>
<dbReference type="PROSITE" id="PS50222">
    <property type="entry name" value="EF_HAND_2"/>
    <property type="match status" value="2"/>
</dbReference>
<evidence type="ECO:0000256" key="3">
    <source>
        <dbReference type="SAM" id="MobiDB-lite"/>
    </source>
</evidence>
<feature type="region of interest" description="Disordered" evidence="3">
    <location>
        <begin position="188"/>
        <end position="276"/>
    </location>
</feature>
<dbReference type="Pfam" id="PF12763">
    <property type="entry name" value="EH"/>
    <property type="match status" value="3"/>
</dbReference>
<dbReference type="InterPro" id="IPR002048">
    <property type="entry name" value="EF_hand_dom"/>
</dbReference>
<feature type="domain" description="EH" evidence="4">
    <location>
        <begin position="110"/>
        <end position="199"/>
    </location>
</feature>
<comment type="caution">
    <text evidence="6">The sequence shown here is derived from an EMBL/GenBank/DDBJ whole genome shotgun (WGS) entry which is preliminary data.</text>
</comment>
<dbReference type="EMBL" id="MNPL01007232">
    <property type="protein sequence ID" value="OQR74870.1"/>
    <property type="molecule type" value="Genomic_DNA"/>
</dbReference>
<dbReference type="Gene3D" id="1.10.238.10">
    <property type="entry name" value="EF-hand"/>
    <property type="match status" value="3"/>
</dbReference>
<evidence type="ECO:0000256" key="2">
    <source>
        <dbReference type="SAM" id="Coils"/>
    </source>
</evidence>
<dbReference type="GO" id="GO:0016197">
    <property type="term" value="P:endosomal transport"/>
    <property type="evidence" value="ECO:0007669"/>
    <property type="project" value="TreeGrafter"/>
</dbReference>
<dbReference type="PROSITE" id="PS50031">
    <property type="entry name" value="EH"/>
    <property type="match status" value="3"/>
</dbReference>
<feature type="non-terminal residue" evidence="6">
    <location>
        <position position="1"/>
    </location>
</feature>
<feature type="compositionally biased region" description="Pro residues" evidence="3">
    <location>
        <begin position="603"/>
        <end position="614"/>
    </location>
</feature>
<dbReference type="GO" id="GO:0005886">
    <property type="term" value="C:plasma membrane"/>
    <property type="evidence" value="ECO:0007669"/>
    <property type="project" value="TreeGrafter"/>
</dbReference>
<dbReference type="SUPFAM" id="SSF47473">
    <property type="entry name" value="EF-hand"/>
    <property type="match status" value="3"/>
</dbReference>
<gene>
    <name evidence="6" type="ORF">BIW11_00880</name>
</gene>
<name>A0A1V9XMY2_9ACAR</name>
<feature type="domain" description="EF-hand" evidence="5">
    <location>
        <begin position="142"/>
        <end position="177"/>
    </location>
</feature>
<dbReference type="OrthoDB" id="524326at2759"/>
<proteinExistence type="predicted"/>
<protein>
    <submittedName>
        <fullName evidence="6">Epidermal growth factor receptor substrate 15 1-like</fullName>
    </submittedName>
</protein>
<evidence type="ECO:0000259" key="4">
    <source>
        <dbReference type="PROSITE" id="PS50031"/>
    </source>
</evidence>
<feature type="coiled-coil region" evidence="2">
    <location>
        <begin position="359"/>
        <end position="509"/>
    </location>
</feature>
<dbReference type="SMART" id="SM00027">
    <property type="entry name" value="EH"/>
    <property type="match status" value="3"/>
</dbReference>
<dbReference type="SMART" id="SM00054">
    <property type="entry name" value="EFh"/>
    <property type="match status" value="4"/>
</dbReference>